<feature type="non-terminal residue" evidence="6">
    <location>
        <position position="1"/>
    </location>
</feature>
<dbReference type="SUPFAM" id="SSF53686">
    <property type="entry name" value="Tryptophan synthase beta subunit-like PLP-dependent enzymes"/>
    <property type="match status" value="1"/>
</dbReference>
<evidence type="ECO:0000256" key="1">
    <source>
        <dbReference type="ARBA" id="ARBA00001933"/>
    </source>
</evidence>
<dbReference type="InterPro" id="IPR018247">
    <property type="entry name" value="EF_Hand_1_Ca_BS"/>
</dbReference>
<dbReference type="PROSITE" id="PS50222">
    <property type="entry name" value="EF_HAND_2"/>
    <property type="match status" value="1"/>
</dbReference>
<dbReference type="CDD" id="cd01562">
    <property type="entry name" value="Thr-dehyd"/>
    <property type="match status" value="1"/>
</dbReference>
<protein>
    <submittedName>
        <fullName evidence="6">Threonine ammonia-lyase</fullName>
    </submittedName>
</protein>
<dbReference type="PROSITE" id="PS00018">
    <property type="entry name" value="EF_HAND_1"/>
    <property type="match status" value="1"/>
</dbReference>
<dbReference type="Proteomes" id="UP001057375">
    <property type="component" value="Unassembled WGS sequence"/>
</dbReference>
<dbReference type="InterPro" id="IPR036052">
    <property type="entry name" value="TrpB-like_PALP_sf"/>
</dbReference>
<feature type="compositionally biased region" description="Acidic residues" evidence="4">
    <location>
        <begin position="95"/>
        <end position="117"/>
    </location>
</feature>
<dbReference type="InterPro" id="IPR001926">
    <property type="entry name" value="TrpB-like_PALP"/>
</dbReference>
<dbReference type="InterPro" id="IPR050147">
    <property type="entry name" value="Ser/Thr_Dehydratase"/>
</dbReference>
<name>A0ABQ5K416_9EUKA</name>
<feature type="region of interest" description="Disordered" evidence="4">
    <location>
        <begin position="90"/>
        <end position="123"/>
    </location>
</feature>
<dbReference type="InterPro" id="IPR002048">
    <property type="entry name" value="EF_hand_dom"/>
</dbReference>
<keyword evidence="2" id="KW-0663">Pyridoxal phosphate</keyword>
<accession>A0ABQ5K416</accession>
<dbReference type="PANTHER" id="PTHR48078:SF19">
    <property type="entry name" value="ACT DOMAIN-CONTAINING PROTEIN"/>
    <property type="match status" value="1"/>
</dbReference>
<dbReference type="PANTHER" id="PTHR48078">
    <property type="entry name" value="THREONINE DEHYDRATASE, MITOCHONDRIAL-RELATED"/>
    <property type="match status" value="1"/>
</dbReference>
<organism evidence="6 7">
    <name type="scientific">Aduncisulcus paluster</name>
    <dbReference type="NCBI Taxonomy" id="2918883"/>
    <lineage>
        <taxon>Eukaryota</taxon>
        <taxon>Metamonada</taxon>
        <taxon>Carpediemonas-like organisms</taxon>
        <taxon>Aduncisulcus</taxon>
    </lineage>
</organism>
<dbReference type="EMBL" id="BQXS01012621">
    <property type="protein sequence ID" value="GKT25912.1"/>
    <property type="molecule type" value="Genomic_DNA"/>
</dbReference>
<comment type="cofactor">
    <cofactor evidence="1">
        <name>pyridoxal 5'-phosphate</name>
        <dbReference type="ChEBI" id="CHEBI:597326"/>
    </cofactor>
</comment>
<dbReference type="Gene3D" id="3.40.50.1100">
    <property type="match status" value="2"/>
</dbReference>
<evidence type="ECO:0000259" key="5">
    <source>
        <dbReference type="PROSITE" id="PS50222"/>
    </source>
</evidence>
<proteinExistence type="predicted"/>
<evidence type="ECO:0000256" key="4">
    <source>
        <dbReference type="SAM" id="MobiDB-lite"/>
    </source>
</evidence>
<evidence type="ECO:0000313" key="7">
    <source>
        <dbReference type="Proteomes" id="UP001057375"/>
    </source>
</evidence>
<comment type="caution">
    <text evidence="6">The sequence shown here is derived from an EMBL/GenBank/DDBJ whole genome shotgun (WGS) entry which is preliminary data.</text>
</comment>
<evidence type="ECO:0000256" key="3">
    <source>
        <dbReference type="ARBA" id="ARBA00023239"/>
    </source>
</evidence>
<feature type="domain" description="EF-hand" evidence="5">
    <location>
        <begin position="157"/>
        <end position="192"/>
    </location>
</feature>
<keyword evidence="3" id="KW-0456">Lyase</keyword>
<keyword evidence="7" id="KW-1185">Reference proteome</keyword>
<evidence type="ECO:0000313" key="6">
    <source>
        <dbReference type="EMBL" id="GKT25912.1"/>
    </source>
</evidence>
<reference evidence="6" key="1">
    <citation type="submission" date="2022-03" db="EMBL/GenBank/DDBJ databases">
        <title>Draft genome sequence of Aduncisulcus paluster, a free-living microaerophilic Fornicata.</title>
        <authorList>
            <person name="Yuyama I."/>
            <person name="Kume K."/>
            <person name="Tamura T."/>
            <person name="Inagaki Y."/>
            <person name="Hashimoto T."/>
        </authorList>
    </citation>
    <scope>NUCLEOTIDE SEQUENCE</scope>
    <source>
        <strain evidence="6">NY0171</strain>
    </source>
</reference>
<evidence type="ECO:0000256" key="2">
    <source>
        <dbReference type="ARBA" id="ARBA00022898"/>
    </source>
</evidence>
<gene>
    <name evidence="6" type="ORF">ADUPG1_013181</name>
</gene>
<sequence>FSCDSSKQILSHVVVPRRHFSSCWSTVAGIALFFHCFRLKHSTDWPIVVPVEGENLPRESEGIYGISGDRLYQSSKVKRKKAIAAAKKALRKEEEEGEDEEGEDGNEEEEEEEESYSEDLSLSSPMLKRTLSILSHVPPSSFVSYDAPSRQWFLTRMQRASVGCVFEDFDTDESGDVTEKELCEVIFQLFDGGMTPLTETECSMICQTVPIRLVEIVNEIGDSVGTSGYYHNVTGSFTARPNTSTGVSPMQTTPLSTVSEFTRVTSASPSPSINPVKSRPTFTITPLSFRGAIVLEYAMLDSNALIHNKDVLSLVQCVSQGKRYHMHSLSLSCIHTHTCGPSATGLAAVLSGRIGHGLDKTKVVAVLVPGGPITMSELSDNLKMSMALSGVYAGLKIRCEIEALTAMLSRVTNLCKSLKITVQGVKTEKRHPVAGTDGVDATTHGRIQNTSMHLLGSLGKFRKLHTVLKSKGFDFDLTHPTQSGAQTLINPNALERALVSAKALRHSIHAGYAACQFDVSQNLPEAASAARKALVKSWKKESDRVIQDITMDTIKVARTRIDGLIRRMPMYKSSHYSRIVGADIFIGLDNLQRTGSFKQRGSANYIVRNMEAIELGVEKRPKGFVCCSAGNHGGGVARACKKLGMPCVIFTPSYAPDSKLEFMRRHGAEVRAVGDSFEESLKLAYKFCDEKGWKFVHPFDAISVMEGQGTIGLEISEAVPDVDVVLCAVGGGGLISGVSTFLKQYAAKRKGGKPVRVIGVQASKYSPLCHGFKETAELAFCPDHDLTLADGVAVTEPGGRHDSILYSLIDEFVEVEENLIAAAATHFLQHSRTVVEGAGALALAALMFGKVHVKPHDKVVCVMCGGNVPLSRILSIQEYGSRTLGKSLRFKVIAMSADNTLAQIINTASKCAVRLRRVTDNIGGETEWSQVEYTFDFWSESHETSARFLILLLKQGIIPILVGMHSVPDKELHECYDGFFSLMKERESERKDKKEKAFKLHVQNQRKKAKVIIHDAKLLHVKNTYTSTGKRRHSEKK</sequence>
<dbReference type="Pfam" id="PF00291">
    <property type="entry name" value="PALP"/>
    <property type="match status" value="1"/>
</dbReference>